<sequence length="297" mass="32685">MSNLYPRGFLLSHLSGEARLFSAWWVFYVLGKVVLYLPVGGFFAWVLISKRFHELDMVLFKQVALGWFCLLVLHGLLASWVVWRCASNSSSPVWTWLARGVVILSLPSLAGGLAGVSALSPSGDALLVELAQLDLLTLTQHTEAAGDTISLAQRMVQLAASQQAGHPFVLVRREGRVVAYANYSPHESVCWFVLMLNIHPAWRTPAVLGELLRDSGALFAERGVERLVSHVYRTNAASVRFHRRLGFTVAKENTRGFEFHARVADLMLPERLGGLQQAPLRGVEPAAPIPSMGYGAV</sequence>
<keyword evidence="1" id="KW-0472">Membrane</keyword>
<comment type="caution">
    <text evidence="3">The sequence shown here is derived from an EMBL/GenBank/DDBJ whole genome shotgun (WGS) entry which is preliminary data.</text>
</comment>
<gene>
    <name evidence="3" type="ORF">GCM10007907_21800</name>
</gene>
<reference evidence="4" key="1">
    <citation type="journal article" date="2019" name="Int. J. Syst. Evol. Microbiol.">
        <title>The Global Catalogue of Microorganisms (GCM) 10K type strain sequencing project: providing services to taxonomists for standard genome sequencing and annotation.</title>
        <authorList>
            <consortium name="The Broad Institute Genomics Platform"/>
            <consortium name="The Broad Institute Genome Sequencing Center for Infectious Disease"/>
            <person name="Wu L."/>
            <person name="Ma J."/>
        </authorList>
    </citation>
    <scope>NUCLEOTIDE SEQUENCE [LARGE SCALE GENOMIC DNA]</scope>
    <source>
        <strain evidence="4">NBRC 110044</strain>
    </source>
</reference>
<keyword evidence="1" id="KW-0812">Transmembrane</keyword>
<evidence type="ECO:0000313" key="3">
    <source>
        <dbReference type="EMBL" id="GLR13390.1"/>
    </source>
</evidence>
<keyword evidence="4" id="KW-1185">Reference proteome</keyword>
<keyword evidence="1" id="KW-1133">Transmembrane helix</keyword>
<evidence type="ECO:0000313" key="4">
    <source>
        <dbReference type="Proteomes" id="UP001156706"/>
    </source>
</evidence>
<dbReference type="SUPFAM" id="SSF55729">
    <property type="entry name" value="Acyl-CoA N-acyltransferases (Nat)"/>
    <property type="match status" value="1"/>
</dbReference>
<dbReference type="Proteomes" id="UP001156706">
    <property type="component" value="Unassembled WGS sequence"/>
</dbReference>
<name>A0ABQ5YJ67_9NEIS</name>
<dbReference type="EMBL" id="BSOG01000002">
    <property type="protein sequence ID" value="GLR13390.1"/>
    <property type="molecule type" value="Genomic_DNA"/>
</dbReference>
<organism evidence="3 4">
    <name type="scientific">Chitinimonas prasina</name>
    <dbReference type="NCBI Taxonomy" id="1434937"/>
    <lineage>
        <taxon>Bacteria</taxon>
        <taxon>Pseudomonadati</taxon>
        <taxon>Pseudomonadota</taxon>
        <taxon>Betaproteobacteria</taxon>
        <taxon>Neisseriales</taxon>
        <taxon>Chitinibacteraceae</taxon>
        <taxon>Chitinimonas</taxon>
    </lineage>
</organism>
<dbReference type="Pfam" id="PF00583">
    <property type="entry name" value="Acetyltransf_1"/>
    <property type="match status" value="1"/>
</dbReference>
<dbReference type="Gene3D" id="3.40.630.30">
    <property type="match status" value="1"/>
</dbReference>
<feature type="transmembrane region" description="Helical" evidence="1">
    <location>
        <begin position="20"/>
        <end position="47"/>
    </location>
</feature>
<dbReference type="InterPro" id="IPR016181">
    <property type="entry name" value="Acyl_CoA_acyltransferase"/>
</dbReference>
<dbReference type="InterPro" id="IPR000182">
    <property type="entry name" value="GNAT_dom"/>
</dbReference>
<feature type="transmembrane region" description="Helical" evidence="1">
    <location>
        <begin position="59"/>
        <end position="83"/>
    </location>
</feature>
<protein>
    <recommendedName>
        <fullName evidence="2">N-acetyltransferase domain-containing protein</fullName>
    </recommendedName>
</protein>
<evidence type="ECO:0000256" key="1">
    <source>
        <dbReference type="SAM" id="Phobius"/>
    </source>
</evidence>
<dbReference type="PROSITE" id="PS51186">
    <property type="entry name" value="GNAT"/>
    <property type="match status" value="1"/>
</dbReference>
<accession>A0ABQ5YJ67</accession>
<proteinExistence type="predicted"/>
<feature type="domain" description="N-acetyltransferase" evidence="2">
    <location>
        <begin position="125"/>
        <end position="269"/>
    </location>
</feature>
<evidence type="ECO:0000259" key="2">
    <source>
        <dbReference type="PROSITE" id="PS51186"/>
    </source>
</evidence>
<dbReference type="RefSeq" id="WP_284196494.1">
    <property type="nucleotide sequence ID" value="NZ_BSOG01000002.1"/>
</dbReference>